<dbReference type="GO" id="GO:0016020">
    <property type="term" value="C:membrane"/>
    <property type="evidence" value="ECO:0007669"/>
    <property type="project" value="UniProtKB-SubCell"/>
</dbReference>
<keyword evidence="4 5" id="KW-0472">Membrane</keyword>
<evidence type="ECO:0000256" key="5">
    <source>
        <dbReference type="SAM" id="Phobius"/>
    </source>
</evidence>
<keyword evidence="2 5" id="KW-0812">Transmembrane</keyword>
<dbReference type="Proteomes" id="UP000580474">
    <property type="component" value="Unassembled WGS sequence"/>
</dbReference>
<dbReference type="AlphaFoldDB" id="A0A840NBY7"/>
<dbReference type="EC" id="2.5.1.39" evidence="6"/>
<dbReference type="Gene3D" id="1.20.120.1780">
    <property type="entry name" value="UbiA prenyltransferase"/>
    <property type="match status" value="1"/>
</dbReference>
<evidence type="ECO:0000313" key="7">
    <source>
        <dbReference type="Proteomes" id="UP000580474"/>
    </source>
</evidence>
<protein>
    <submittedName>
        <fullName evidence="6">4-hydroxybenzoate polyprenyltransferase/geranylgeranylglycerol-phosphate geranylgeranyltransferase</fullName>
        <ecNumber evidence="6">2.5.1.39</ecNumber>
        <ecNumber evidence="6">2.5.1.42</ecNumber>
    </submittedName>
</protein>
<feature type="transmembrane region" description="Helical" evidence="5">
    <location>
        <begin position="111"/>
        <end position="128"/>
    </location>
</feature>
<keyword evidence="3 5" id="KW-1133">Transmembrane helix</keyword>
<evidence type="ECO:0000256" key="2">
    <source>
        <dbReference type="ARBA" id="ARBA00022692"/>
    </source>
</evidence>
<evidence type="ECO:0000256" key="3">
    <source>
        <dbReference type="ARBA" id="ARBA00022989"/>
    </source>
</evidence>
<evidence type="ECO:0000256" key="1">
    <source>
        <dbReference type="ARBA" id="ARBA00004141"/>
    </source>
</evidence>
<dbReference type="Gene3D" id="1.10.357.140">
    <property type="entry name" value="UbiA prenyltransferase"/>
    <property type="match status" value="1"/>
</dbReference>
<dbReference type="InterPro" id="IPR050475">
    <property type="entry name" value="Prenyltransferase_related"/>
</dbReference>
<organism evidence="6 7">
    <name type="scientific">Saccharopolyspora gloriosae</name>
    <dbReference type="NCBI Taxonomy" id="455344"/>
    <lineage>
        <taxon>Bacteria</taxon>
        <taxon>Bacillati</taxon>
        <taxon>Actinomycetota</taxon>
        <taxon>Actinomycetes</taxon>
        <taxon>Pseudonocardiales</taxon>
        <taxon>Pseudonocardiaceae</taxon>
        <taxon>Saccharopolyspora</taxon>
    </lineage>
</organism>
<dbReference type="PANTHER" id="PTHR42723:SF1">
    <property type="entry name" value="CHLOROPHYLL SYNTHASE, CHLOROPLASTIC"/>
    <property type="match status" value="1"/>
</dbReference>
<reference evidence="6 7" key="1">
    <citation type="submission" date="2020-08" db="EMBL/GenBank/DDBJ databases">
        <title>Sequencing the genomes of 1000 actinobacteria strains.</title>
        <authorList>
            <person name="Klenk H.-P."/>
        </authorList>
    </citation>
    <scope>NUCLEOTIDE SEQUENCE [LARGE SCALE GENOMIC DNA]</scope>
    <source>
        <strain evidence="6 7">DSM 45582</strain>
    </source>
</reference>
<dbReference type="GO" id="GO:0047295">
    <property type="term" value="F:geranylgeranylglycerol-phosphate geranylgeranyltransferase activity"/>
    <property type="evidence" value="ECO:0007669"/>
    <property type="project" value="UniProtKB-EC"/>
</dbReference>
<dbReference type="RefSeq" id="WP_343071200.1">
    <property type="nucleotide sequence ID" value="NZ_JACHIV010000001.1"/>
</dbReference>
<dbReference type="GO" id="GO:0008412">
    <property type="term" value="F:4-hydroxybenzoate polyprenyltransferase activity"/>
    <property type="evidence" value="ECO:0007669"/>
    <property type="project" value="UniProtKB-EC"/>
</dbReference>
<accession>A0A840NBY7</accession>
<keyword evidence="6" id="KW-0808">Transferase</keyword>
<comment type="subcellular location">
    <subcellularLocation>
        <location evidence="1">Membrane</location>
        <topology evidence="1">Multi-pass membrane protein</topology>
    </subcellularLocation>
</comment>
<dbReference type="PANTHER" id="PTHR42723">
    <property type="entry name" value="CHLOROPHYLL SYNTHASE"/>
    <property type="match status" value="1"/>
</dbReference>
<evidence type="ECO:0000313" key="6">
    <source>
        <dbReference type="EMBL" id="MBB5067635.1"/>
    </source>
</evidence>
<dbReference type="EMBL" id="JACHIV010000001">
    <property type="protein sequence ID" value="MBB5067635.1"/>
    <property type="molecule type" value="Genomic_DNA"/>
</dbReference>
<name>A0A840NBY7_9PSEU</name>
<dbReference type="CDD" id="cd13956">
    <property type="entry name" value="PT_UbiA"/>
    <property type="match status" value="1"/>
</dbReference>
<comment type="caution">
    <text evidence="6">The sequence shown here is derived from an EMBL/GenBank/DDBJ whole genome shotgun (WGS) entry which is preliminary data.</text>
</comment>
<feature type="transmembrane region" description="Helical" evidence="5">
    <location>
        <begin position="140"/>
        <end position="157"/>
    </location>
</feature>
<feature type="transmembrane region" description="Helical" evidence="5">
    <location>
        <begin position="163"/>
        <end position="182"/>
    </location>
</feature>
<keyword evidence="7" id="KW-1185">Reference proteome</keyword>
<evidence type="ECO:0000256" key="4">
    <source>
        <dbReference type="ARBA" id="ARBA00023136"/>
    </source>
</evidence>
<dbReference type="InterPro" id="IPR044878">
    <property type="entry name" value="UbiA_sf"/>
</dbReference>
<dbReference type="InterPro" id="IPR000537">
    <property type="entry name" value="UbiA_prenyltransferase"/>
</dbReference>
<dbReference type="Pfam" id="PF01040">
    <property type="entry name" value="UbiA"/>
    <property type="match status" value="1"/>
</dbReference>
<feature type="transmembrane region" description="Helical" evidence="5">
    <location>
        <begin position="278"/>
        <end position="303"/>
    </location>
</feature>
<gene>
    <name evidence="6" type="ORF">BJ969_000723</name>
</gene>
<sequence>MAASTSALRRGIRAHVETWRPYTTCYPAMVGSAGAALAGGGWGVQVIAAVVVPTLGWLSGHYLGDYFDRELDAIDKSQRPIPSGRLSARTAVVCGVACAVAATLLTLLVNWHALVLVVVATGGIVAYSRFCKARGLSGNLVRGALTALALAVGALLAADRLPWTIAVFALVLLLHDAASNLVGTMRDVEGDRAGGYRSVPVRSGVRAAVRMSFGLYAAAMLIVLGAAGYVPDPTGYYLLAALAACAGTAAFSLLFEHVDDLPPRKALQAHKILVAERLVLTAALIAGGAGAWIALAVLVPALAFSLSTQAALRTGHEFPPPMEQRKATLP</sequence>
<feature type="transmembrane region" description="Helical" evidence="5">
    <location>
        <begin position="236"/>
        <end position="258"/>
    </location>
</feature>
<proteinExistence type="predicted"/>
<feature type="transmembrane region" description="Helical" evidence="5">
    <location>
        <begin position="207"/>
        <end position="230"/>
    </location>
</feature>
<dbReference type="EC" id="2.5.1.42" evidence="6"/>